<feature type="domain" description="GH16" evidence="2">
    <location>
        <begin position="33"/>
        <end position="283"/>
    </location>
</feature>
<dbReference type="AlphaFoldDB" id="A0A841C386"/>
<feature type="signal peptide" evidence="1">
    <location>
        <begin position="1"/>
        <end position="31"/>
    </location>
</feature>
<dbReference type="InterPro" id="IPR000757">
    <property type="entry name" value="Beta-glucanase-like"/>
</dbReference>
<dbReference type="Gene3D" id="2.80.10.50">
    <property type="match status" value="2"/>
</dbReference>
<name>A0A841C386_9ACTN</name>
<dbReference type="Pfam" id="PF00652">
    <property type="entry name" value="Ricin_B_lectin"/>
    <property type="match status" value="1"/>
</dbReference>
<sequence length="440" mass="47021">MSPKLPALLTASAVLALIAGALTGATAPAQAAAPQAAAPLAAACNVLFDDFAYTSSTDPLIRARNWTVRTNAGGPGVPGASWPASNITFPTADGQRVMQLTASTDGTGAGTSQSEILHQRKFFEGTYASRVRFTDAPVSGADGDHLVETFFTITPLNAPMEPNYGEIDFEYLPNGGWGEPSATFFETTWETYQADPWIADNINNAQRRSYDGWHDLAVTVSAGRVKYYIDGALVADHGDKYYPETPMSINFNLWLIDLAGHTGGRSTWIQQVDWVYYTDREVITTADAKSRVASYRTAGTTHVDNVGGASSCQSTTDRPLIGLANKCADVRSSNTADGTPIQLYDCNGTGAQKWTNVGTSWRVLGKCLDIVGGGTANGTKVHLWSCLGVGSQNWQLRADQSLFNPQSGRCLDVPGGNSANSTQLAIWDCNGTAAQRWRLG</sequence>
<dbReference type="RefSeq" id="WP_312875489.1">
    <property type="nucleotide sequence ID" value="NZ_JACHMN010000003.1"/>
</dbReference>
<dbReference type="Pfam" id="PF00722">
    <property type="entry name" value="Glyco_hydro_16"/>
    <property type="match status" value="1"/>
</dbReference>
<accession>A0A841C386</accession>
<dbReference type="GO" id="GO:0005975">
    <property type="term" value="P:carbohydrate metabolic process"/>
    <property type="evidence" value="ECO:0007669"/>
    <property type="project" value="InterPro"/>
</dbReference>
<dbReference type="CDD" id="cd23451">
    <property type="entry name" value="beta-trefoil_Ricin_laminarinase"/>
    <property type="match status" value="1"/>
</dbReference>
<dbReference type="SUPFAM" id="SSF49899">
    <property type="entry name" value="Concanavalin A-like lectins/glucanases"/>
    <property type="match status" value="1"/>
</dbReference>
<organism evidence="3 4">
    <name type="scientific">Allocatelliglobosispora scoriae</name>
    <dbReference type="NCBI Taxonomy" id="643052"/>
    <lineage>
        <taxon>Bacteria</taxon>
        <taxon>Bacillati</taxon>
        <taxon>Actinomycetota</taxon>
        <taxon>Actinomycetes</taxon>
        <taxon>Micromonosporales</taxon>
        <taxon>Micromonosporaceae</taxon>
        <taxon>Allocatelliglobosispora</taxon>
    </lineage>
</organism>
<reference evidence="3 4" key="1">
    <citation type="submission" date="2020-08" db="EMBL/GenBank/DDBJ databases">
        <title>Sequencing the genomes of 1000 actinobacteria strains.</title>
        <authorList>
            <person name="Klenk H.-P."/>
        </authorList>
    </citation>
    <scope>NUCLEOTIDE SEQUENCE [LARGE SCALE GENOMIC DNA]</scope>
    <source>
        <strain evidence="3 4">DSM 45362</strain>
    </source>
</reference>
<dbReference type="InterPro" id="IPR000772">
    <property type="entry name" value="Ricin_B_lectin"/>
</dbReference>
<dbReference type="SMART" id="SM00458">
    <property type="entry name" value="RICIN"/>
    <property type="match status" value="1"/>
</dbReference>
<protein>
    <recommendedName>
        <fullName evidence="2">GH16 domain-containing protein</fullName>
    </recommendedName>
</protein>
<dbReference type="CDD" id="cd00413">
    <property type="entry name" value="Glyco_hydrolase_16"/>
    <property type="match status" value="1"/>
</dbReference>
<evidence type="ECO:0000313" key="3">
    <source>
        <dbReference type="EMBL" id="MBB5873410.1"/>
    </source>
</evidence>
<gene>
    <name evidence="3" type="ORF">F4553_006844</name>
</gene>
<comment type="caution">
    <text evidence="3">The sequence shown here is derived from an EMBL/GenBank/DDBJ whole genome shotgun (WGS) entry which is preliminary data.</text>
</comment>
<dbReference type="InterPro" id="IPR013320">
    <property type="entry name" value="ConA-like_dom_sf"/>
</dbReference>
<keyword evidence="1" id="KW-0732">Signal</keyword>
<evidence type="ECO:0000256" key="1">
    <source>
        <dbReference type="SAM" id="SignalP"/>
    </source>
</evidence>
<proteinExistence type="predicted"/>
<dbReference type="Gene3D" id="2.60.120.200">
    <property type="match status" value="1"/>
</dbReference>
<keyword evidence="4" id="KW-1185">Reference proteome</keyword>
<dbReference type="PROSITE" id="PS51762">
    <property type="entry name" value="GH16_2"/>
    <property type="match status" value="1"/>
</dbReference>
<dbReference type="InterPro" id="IPR035992">
    <property type="entry name" value="Ricin_B-like_lectins"/>
</dbReference>
<evidence type="ECO:0000259" key="2">
    <source>
        <dbReference type="PROSITE" id="PS51762"/>
    </source>
</evidence>
<dbReference type="Proteomes" id="UP000587527">
    <property type="component" value="Unassembled WGS sequence"/>
</dbReference>
<feature type="chain" id="PRO_5032748836" description="GH16 domain-containing protein" evidence="1">
    <location>
        <begin position="32"/>
        <end position="440"/>
    </location>
</feature>
<dbReference type="PROSITE" id="PS50231">
    <property type="entry name" value="RICIN_B_LECTIN"/>
    <property type="match status" value="1"/>
</dbReference>
<dbReference type="SUPFAM" id="SSF50370">
    <property type="entry name" value="Ricin B-like lectins"/>
    <property type="match status" value="1"/>
</dbReference>
<evidence type="ECO:0000313" key="4">
    <source>
        <dbReference type="Proteomes" id="UP000587527"/>
    </source>
</evidence>
<dbReference type="GO" id="GO:0004553">
    <property type="term" value="F:hydrolase activity, hydrolyzing O-glycosyl compounds"/>
    <property type="evidence" value="ECO:0007669"/>
    <property type="project" value="InterPro"/>
</dbReference>
<dbReference type="EMBL" id="JACHMN010000003">
    <property type="protein sequence ID" value="MBB5873410.1"/>
    <property type="molecule type" value="Genomic_DNA"/>
</dbReference>